<keyword evidence="4" id="KW-0472">Membrane</keyword>
<keyword evidence="3 7" id="KW-0732">Signal</keyword>
<proteinExistence type="inferred from homology"/>
<evidence type="ECO:0000256" key="7">
    <source>
        <dbReference type="SAM" id="SignalP"/>
    </source>
</evidence>
<dbReference type="Gene3D" id="3.40.190.10">
    <property type="entry name" value="Periplasmic binding protein-like II"/>
    <property type="match status" value="2"/>
</dbReference>
<evidence type="ECO:0000256" key="4">
    <source>
        <dbReference type="ARBA" id="ARBA00023136"/>
    </source>
</evidence>
<evidence type="ECO:0000256" key="1">
    <source>
        <dbReference type="ARBA" id="ARBA00004635"/>
    </source>
</evidence>
<sequence length="257" mass="28172">MKNLLKYSLVALSLTVAANAAEKIVVGATPVPHAEILEVAKPILAKDGFTLEIKEFNDYSTPNLATEDGDLDANYFQHLPYLEEFNKNKGTHLVKTAGIHLEPMGVYSKKIKDIKELKDGSTVAIPNDPTNESRALDVLATAGLIKLNDNPLKTPLDITENPKKLKFEEIESAQVPRTLDDVTIAVINTNYALNANLNPTKDALVLESKDSPYTNYIVVKAGNENSPKIKALDKAVTSPEVKKFIEEKYKGAIIPSF</sequence>
<evidence type="ECO:0000256" key="6">
    <source>
        <dbReference type="ARBA" id="ARBA00023288"/>
    </source>
</evidence>
<accession>A0A6G5QMS8</accession>
<dbReference type="PIRSF" id="PIRSF002854">
    <property type="entry name" value="MetQ"/>
    <property type="match status" value="1"/>
</dbReference>
<dbReference type="GO" id="GO:0016020">
    <property type="term" value="C:membrane"/>
    <property type="evidence" value="ECO:0007669"/>
    <property type="project" value="UniProtKB-SubCell"/>
</dbReference>
<dbReference type="Proteomes" id="UP000502377">
    <property type="component" value="Chromosome"/>
</dbReference>
<dbReference type="SUPFAM" id="SSF53850">
    <property type="entry name" value="Periplasmic binding protein-like II"/>
    <property type="match status" value="1"/>
</dbReference>
<dbReference type="CDD" id="cd13597">
    <property type="entry name" value="PBP2_lipoprotein_Tp32"/>
    <property type="match status" value="1"/>
</dbReference>
<keyword evidence="6" id="KW-0449">Lipoprotein</keyword>
<feature type="chain" id="PRO_5026284104" evidence="7">
    <location>
        <begin position="21"/>
        <end position="257"/>
    </location>
</feature>
<dbReference type="RefSeq" id="WP_002944789.1">
    <property type="nucleotide sequence ID" value="NZ_CP012543.1"/>
</dbReference>
<dbReference type="Pfam" id="PF03180">
    <property type="entry name" value="Lipoprotein_9"/>
    <property type="match status" value="1"/>
</dbReference>
<comment type="subcellular location">
    <subcellularLocation>
        <location evidence="1">Membrane</location>
        <topology evidence="1">Lipid-anchor</topology>
    </subcellularLocation>
</comment>
<protein>
    <submittedName>
        <fullName evidence="8">DL-methionine ABC transporter MetINQ, substrate-binding protein</fullName>
    </submittedName>
</protein>
<reference evidence="8 9" key="1">
    <citation type="submission" date="2016-07" db="EMBL/GenBank/DDBJ databases">
        <title>Comparative genomics of the Campylobacter concisus group.</title>
        <authorList>
            <person name="Miller W.G."/>
            <person name="Yee E."/>
            <person name="Chapman M.H."/>
            <person name="Huynh S."/>
            <person name="Bono J.L."/>
            <person name="On S.L.W."/>
            <person name="StLeger J."/>
            <person name="Foster G."/>
            <person name="Parker C.T."/>
        </authorList>
    </citation>
    <scope>NUCLEOTIDE SEQUENCE [LARGE SCALE GENOMIC DNA]</scope>
    <source>
        <strain evidence="8 9">ATCC 33238</strain>
    </source>
</reference>
<organism evidence="8 9">
    <name type="scientific">Campylobacter rectus</name>
    <name type="common">Wolinella recta</name>
    <dbReference type="NCBI Taxonomy" id="203"/>
    <lineage>
        <taxon>Bacteria</taxon>
        <taxon>Pseudomonadati</taxon>
        <taxon>Campylobacterota</taxon>
        <taxon>Epsilonproteobacteria</taxon>
        <taxon>Campylobacterales</taxon>
        <taxon>Campylobacteraceae</taxon>
        <taxon>Campylobacter</taxon>
    </lineage>
</organism>
<dbReference type="InterPro" id="IPR004872">
    <property type="entry name" value="Lipoprotein_NlpA"/>
</dbReference>
<name>A0A6G5QMS8_CAMRE</name>
<dbReference type="EMBL" id="CP012543">
    <property type="protein sequence ID" value="QCD46894.1"/>
    <property type="molecule type" value="Genomic_DNA"/>
</dbReference>
<evidence type="ECO:0000256" key="2">
    <source>
        <dbReference type="ARBA" id="ARBA00008973"/>
    </source>
</evidence>
<dbReference type="PANTHER" id="PTHR30429:SF0">
    <property type="entry name" value="METHIONINE-BINDING LIPOPROTEIN METQ"/>
    <property type="match status" value="1"/>
</dbReference>
<evidence type="ECO:0000256" key="5">
    <source>
        <dbReference type="ARBA" id="ARBA00023139"/>
    </source>
</evidence>
<dbReference type="KEGG" id="crx:CRECT_1236"/>
<dbReference type="AlphaFoldDB" id="A0A6G5QMS8"/>
<evidence type="ECO:0000256" key="3">
    <source>
        <dbReference type="ARBA" id="ARBA00022729"/>
    </source>
</evidence>
<evidence type="ECO:0000313" key="8">
    <source>
        <dbReference type="EMBL" id="QCD46894.1"/>
    </source>
</evidence>
<keyword evidence="5" id="KW-0564">Palmitate</keyword>
<comment type="similarity">
    <text evidence="2">Belongs to the NlpA lipoprotein family.</text>
</comment>
<gene>
    <name evidence="8" type="primary">metQ</name>
    <name evidence="8" type="ORF">CRECT_1236</name>
</gene>
<evidence type="ECO:0000313" key="9">
    <source>
        <dbReference type="Proteomes" id="UP000502377"/>
    </source>
</evidence>
<dbReference type="PANTHER" id="PTHR30429">
    <property type="entry name" value="D-METHIONINE-BINDING LIPOPROTEIN METQ"/>
    <property type="match status" value="1"/>
</dbReference>
<feature type="signal peptide" evidence="7">
    <location>
        <begin position="1"/>
        <end position="20"/>
    </location>
</feature>